<protein>
    <recommendedName>
        <fullName evidence="4">Aspartic peptidase DDI1-type domain-containing protein</fullName>
    </recommendedName>
</protein>
<sequence>MNAPITLTQRELLSLSPEVRSQYRDVTTTPAADDHHTFSRYVPDYDSQEIDELMTNPAPRPQFLAEATVIPDTYDTYYKSLRPGELPDPDRLVVSLESSALRSIYPLVDNQLNVEAILDPGSSIIAMSEAVSKELGLSYDPEITLRMQLANGTVDSSLGLSRNVPFLIGDLSFYLQVHIIRNPAYDILLGRPFDVLTTSTVQNFADQDQTLTIHCPNTGRSATVPTIARGPPRIVDPEDYPRIPEPQSAQTRQAPRRGKANFQRSRR</sequence>
<evidence type="ECO:0000256" key="1">
    <source>
        <dbReference type="SAM" id="MobiDB-lite"/>
    </source>
</evidence>
<gene>
    <name evidence="2" type="ORF">HYPSUDRAFT_145133</name>
</gene>
<dbReference type="Pfam" id="PF13650">
    <property type="entry name" value="Asp_protease_2"/>
    <property type="match status" value="1"/>
</dbReference>
<dbReference type="AlphaFoldDB" id="A0A0D2M551"/>
<dbReference type="OMA" id="EITLRMQ"/>
<keyword evidence="3" id="KW-1185">Reference proteome</keyword>
<reference evidence="3" key="1">
    <citation type="submission" date="2014-04" db="EMBL/GenBank/DDBJ databases">
        <title>Evolutionary Origins and Diversification of the Mycorrhizal Mutualists.</title>
        <authorList>
            <consortium name="DOE Joint Genome Institute"/>
            <consortium name="Mycorrhizal Genomics Consortium"/>
            <person name="Kohler A."/>
            <person name="Kuo A."/>
            <person name="Nagy L.G."/>
            <person name="Floudas D."/>
            <person name="Copeland A."/>
            <person name="Barry K.W."/>
            <person name="Cichocki N."/>
            <person name="Veneault-Fourrey C."/>
            <person name="LaButti K."/>
            <person name="Lindquist E.A."/>
            <person name="Lipzen A."/>
            <person name="Lundell T."/>
            <person name="Morin E."/>
            <person name="Murat C."/>
            <person name="Riley R."/>
            <person name="Ohm R."/>
            <person name="Sun H."/>
            <person name="Tunlid A."/>
            <person name="Henrissat B."/>
            <person name="Grigoriev I.V."/>
            <person name="Hibbett D.S."/>
            <person name="Martin F."/>
        </authorList>
    </citation>
    <scope>NUCLEOTIDE SEQUENCE [LARGE SCALE GENOMIC DNA]</scope>
    <source>
        <strain evidence="3">FD-334 SS-4</strain>
    </source>
</reference>
<evidence type="ECO:0000313" key="3">
    <source>
        <dbReference type="Proteomes" id="UP000054270"/>
    </source>
</evidence>
<dbReference type="Proteomes" id="UP000054270">
    <property type="component" value="Unassembled WGS sequence"/>
</dbReference>
<feature type="region of interest" description="Disordered" evidence="1">
    <location>
        <begin position="222"/>
        <end position="267"/>
    </location>
</feature>
<dbReference type="EMBL" id="KN817590">
    <property type="protein sequence ID" value="KJA18303.1"/>
    <property type="molecule type" value="Genomic_DNA"/>
</dbReference>
<dbReference type="SUPFAM" id="SSF50630">
    <property type="entry name" value="Acid proteases"/>
    <property type="match status" value="1"/>
</dbReference>
<dbReference type="InterPro" id="IPR021109">
    <property type="entry name" value="Peptidase_aspartic_dom_sf"/>
</dbReference>
<dbReference type="STRING" id="945553.A0A0D2M551"/>
<feature type="compositionally biased region" description="Basic residues" evidence="1">
    <location>
        <begin position="254"/>
        <end position="267"/>
    </location>
</feature>
<evidence type="ECO:0000313" key="2">
    <source>
        <dbReference type="EMBL" id="KJA18303.1"/>
    </source>
</evidence>
<evidence type="ECO:0008006" key="4">
    <source>
        <dbReference type="Google" id="ProtNLM"/>
    </source>
</evidence>
<accession>A0A0D2M551</accession>
<proteinExistence type="predicted"/>
<dbReference type="OrthoDB" id="5596707at2759"/>
<name>A0A0D2M551_HYPSF</name>
<dbReference type="CDD" id="cd00303">
    <property type="entry name" value="retropepsin_like"/>
    <property type="match status" value="1"/>
</dbReference>
<dbReference type="Gene3D" id="2.40.70.10">
    <property type="entry name" value="Acid Proteases"/>
    <property type="match status" value="1"/>
</dbReference>
<organism evidence="2 3">
    <name type="scientific">Hypholoma sublateritium (strain FD-334 SS-4)</name>
    <dbReference type="NCBI Taxonomy" id="945553"/>
    <lineage>
        <taxon>Eukaryota</taxon>
        <taxon>Fungi</taxon>
        <taxon>Dikarya</taxon>
        <taxon>Basidiomycota</taxon>
        <taxon>Agaricomycotina</taxon>
        <taxon>Agaricomycetes</taxon>
        <taxon>Agaricomycetidae</taxon>
        <taxon>Agaricales</taxon>
        <taxon>Agaricineae</taxon>
        <taxon>Strophariaceae</taxon>
        <taxon>Hypholoma</taxon>
    </lineage>
</organism>